<dbReference type="GO" id="GO:0004364">
    <property type="term" value="F:glutathione transferase activity"/>
    <property type="evidence" value="ECO:0007669"/>
    <property type="project" value="UniProtKB-EC"/>
</dbReference>
<sequence length="215" mass="24821">MVLKLISATPSPYARKVRIALYEKGIPFELLTEVPWDNTTLTPQHNPLEKLPVLIDTDDPDNAVYESHFILDWIEYKFPPPNHLGLMPESKENELFAKKVQVIADGVCDACVLMFFEKQRSSPSREWTSRQRRKVDGGLNQLASWVGDQDFLTEDRFTLADVAAGAVLGYLRVRFQDHPWQEEYPNLKRYSDRLEARESFRTTVPTPQTIKDKIV</sequence>
<proteinExistence type="evidence at transcript level"/>
<dbReference type="Gene3D" id="3.40.30.10">
    <property type="entry name" value="Glutaredoxin"/>
    <property type="match status" value="1"/>
</dbReference>
<dbReference type="PANTHER" id="PTHR44051">
    <property type="entry name" value="GLUTATHIONE S-TRANSFERASE-RELATED"/>
    <property type="match status" value="1"/>
</dbReference>
<protein>
    <submittedName>
        <fullName evidence="4">GSTT3</fullName>
        <ecNumber evidence="4">2.5.1.18</ecNumber>
    </submittedName>
</protein>
<evidence type="ECO:0000256" key="1">
    <source>
        <dbReference type="ARBA" id="ARBA00007409"/>
    </source>
</evidence>
<dbReference type="SFLD" id="SFLDG00358">
    <property type="entry name" value="Main_(cytGST)"/>
    <property type="match status" value="1"/>
</dbReference>
<feature type="domain" description="GST C-terminal" evidence="3">
    <location>
        <begin position="89"/>
        <end position="215"/>
    </location>
</feature>
<dbReference type="EMBL" id="KJ862290">
    <property type="protein sequence ID" value="AIL25490.1"/>
    <property type="molecule type" value="mRNA"/>
</dbReference>
<dbReference type="Pfam" id="PF13409">
    <property type="entry name" value="GST_N_2"/>
    <property type="match status" value="1"/>
</dbReference>
<evidence type="ECO:0000313" key="4">
    <source>
        <dbReference type="EMBL" id="AIL25490.1"/>
    </source>
</evidence>
<dbReference type="SUPFAM" id="SSF47616">
    <property type="entry name" value="GST C-terminal domain-like"/>
    <property type="match status" value="1"/>
</dbReference>
<dbReference type="InterPro" id="IPR004045">
    <property type="entry name" value="Glutathione_S-Trfase_N"/>
</dbReference>
<dbReference type="PROSITE" id="PS50404">
    <property type="entry name" value="GST_NTER"/>
    <property type="match status" value="1"/>
</dbReference>
<reference evidence="4" key="2">
    <citation type="journal article" date="2015" name="PLoS ONE">
        <title>Identification of Glutathione S-Transferase (GST) Genes from a Dark Septate Endophytic Fungus (Exophiala pisciphila) and Their Expression Patterns under Varied Metals Stress.</title>
        <authorList>
            <person name="Shen M."/>
            <person name="Zhao D.K."/>
            <person name="Qiao Q."/>
            <person name="Liu L."/>
            <person name="Wang J.L."/>
            <person name="Cao G.H."/>
            <person name="Li T."/>
            <person name="Zhao Z.W."/>
        </authorList>
    </citation>
    <scope>NUCLEOTIDE SEQUENCE</scope>
    <source>
        <strain evidence="4">H93</strain>
    </source>
</reference>
<dbReference type="AlphaFoldDB" id="A0A077CYR8"/>
<evidence type="ECO:0000259" key="2">
    <source>
        <dbReference type="PROSITE" id="PS50404"/>
    </source>
</evidence>
<comment type="similarity">
    <text evidence="1">Belongs to the GST superfamily.</text>
</comment>
<dbReference type="CDD" id="cd03205">
    <property type="entry name" value="GST_C_6"/>
    <property type="match status" value="1"/>
</dbReference>
<dbReference type="PROSITE" id="PS50405">
    <property type="entry name" value="GST_CTER"/>
    <property type="match status" value="1"/>
</dbReference>
<dbReference type="Pfam" id="PF13410">
    <property type="entry name" value="GST_C_2"/>
    <property type="match status" value="1"/>
</dbReference>
<organism evidence="4">
    <name type="scientific">Exophiala pisciphila</name>
    <dbReference type="NCBI Taxonomy" id="86051"/>
    <lineage>
        <taxon>Eukaryota</taxon>
        <taxon>Fungi</taxon>
        <taxon>Dikarya</taxon>
        <taxon>Ascomycota</taxon>
        <taxon>Pezizomycotina</taxon>
        <taxon>Eurotiomycetes</taxon>
        <taxon>Chaetothyriomycetidae</taxon>
        <taxon>Chaetothyriales</taxon>
        <taxon>Herpotrichiellaceae</taxon>
        <taxon>Exophiala</taxon>
    </lineage>
</organism>
<evidence type="ECO:0000259" key="3">
    <source>
        <dbReference type="PROSITE" id="PS50405"/>
    </source>
</evidence>
<feature type="domain" description="GST N-terminal" evidence="2">
    <location>
        <begin position="1"/>
        <end position="82"/>
    </location>
</feature>
<accession>A0A077CYR8</accession>
<name>A0A077CYR8_9EURO</name>
<dbReference type="PANTHER" id="PTHR44051:SF8">
    <property type="entry name" value="GLUTATHIONE S-TRANSFERASE GSTA"/>
    <property type="match status" value="1"/>
</dbReference>
<dbReference type="Gene3D" id="1.20.1050.10">
    <property type="match status" value="1"/>
</dbReference>
<reference evidence="4" key="1">
    <citation type="submission" date="2014-05" db="EMBL/GenBank/DDBJ databases">
        <title>Diverse strategies conferring extreme cadmium (Cd) tolerance in the dark septate endophyte (DSE), Exophiala pisciphila: evidence from RNA-seq data.</title>
        <authorList>
            <person name="Zhao D."/>
        </authorList>
    </citation>
    <scope>NUCLEOTIDE SEQUENCE</scope>
    <source>
        <strain evidence="4">H93</strain>
    </source>
</reference>
<dbReference type="InterPro" id="IPR040079">
    <property type="entry name" value="Glutathione_S-Trfase"/>
</dbReference>
<dbReference type="SUPFAM" id="SSF52833">
    <property type="entry name" value="Thioredoxin-like"/>
    <property type="match status" value="1"/>
</dbReference>
<keyword evidence="4" id="KW-0808">Transferase</keyword>
<dbReference type="InterPro" id="IPR036282">
    <property type="entry name" value="Glutathione-S-Trfase_C_sf"/>
</dbReference>
<dbReference type="InterPro" id="IPR010987">
    <property type="entry name" value="Glutathione-S-Trfase_C-like"/>
</dbReference>
<dbReference type="InterPro" id="IPR036249">
    <property type="entry name" value="Thioredoxin-like_sf"/>
</dbReference>
<dbReference type="EC" id="2.5.1.18" evidence="4"/>
<dbReference type="SFLD" id="SFLDS00019">
    <property type="entry name" value="Glutathione_Transferase_(cytos"/>
    <property type="match status" value="1"/>
</dbReference>